<evidence type="ECO:0000256" key="3">
    <source>
        <dbReference type="PROSITE-ProRule" id="PRU00708"/>
    </source>
</evidence>
<protein>
    <recommendedName>
        <fullName evidence="6">Pentacotripeptide-repeat region of PRORP domain-containing protein</fullName>
    </recommendedName>
</protein>
<organism evidence="4 5">
    <name type="scientific">Genlisea aurea</name>
    <dbReference type="NCBI Taxonomy" id="192259"/>
    <lineage>
        <taxon>Eukaryota</taxon>
        <taxon>Viridiplantae</taxon>
        <taxon>Streptophyta</taxon>
        <taxon>Embryophyta</taxon>
        <taxon>Tracheophyta</taxon>
        <taxon>Spermatophyta</taxon>
        <taxon>Magnoliopsida</taxon>
        <taxon>eudicotyledons</taxon>
        <taxon>Gunneridae</taxon>
        <taxon>Pentapetalae</taxon>
        <taxon>asterids</taxon>
        <taxon>lamiids</taxon>
        <taxon>Lamiales</taxon>
        <taxon>Lentibulariaceae</taxon>
        <taxon>Genlisea</taxon>
    </lineage>
</organism>
<evidence type="ECO:0000256" key="1">
    <source>
        <dbReference type="ARBA" id="ARBA00007626"/>
    </source>
</evidence>
<keyword evidence="2" id="KW-0677">Repeat</keyword>
<comment type="caution">
    <text evidence="4">The sequence shown here is derived from an EMBL/GenBank/DDBJ whole genome shotgun (WGS) entry which is preliminary data.</text>
</comment>
<dbReference type="InterPro" id="IPR050872">
    <property type="entry name" value="PPR_P_subfamily"/>
</dbReference>
<dbReference type="Proteomes" id="UP000015453">
    <property type="component" value="Unassembled WGS sequence"/>
</dbReference>
<dbReference type="PANTHER" id="PTHR46128:SF266">
    <property type="entry name" value="PENTACOTRIPEPTIDE-REPEAT REGION OF PRORP DOMAIN-CONTAINING PROTEIN"/>
    <property type="match status" value="1"/>
</dbReference>
<evidence type="ECO:0000313" key="4">
    <source>
        <dbReference type="EMBL" id="EPS69387.1"/>
    </source>
</evidence>
<feature type="repeat" description="PPR" evidence="3">
    <location>
        <begin position="251"/>
        <end position="286"/>
    </location>
</feature>
<dbReference type="OrthoDB" id="185373at2759"/>
<dbReference type="PANTHER" id="PTHR46128">
    <property type="entry name" value="MITOCHONDRIAL GROUP I INTRON SPLICING FACTOR CCM1"/>
    <property type="match status" value="1"/>
</dbReference>
<feature type="repeat" description="PPR" evidence="3">
    <location>
        <begin position="180"/>
        <end position="214"/>
    </location>
</feature>
<feature type="non-terminal residue" evidence="4">
    <location>
        <position position="1"/>
    </location>
</feature>
<reference evidence="4 5" key="1">
    <citation type="journal article" date="2013" name="BMC Genomics">
        <title>The miniature genome of a carnivorous plant Genlisea aurea contains a low number of genes and short non-coding sequences.</title>
        <authorList>
            <person name="Leushkin E.V."/>
            <person name="Sutormin R.A."/>
            <person name="Nabieva E.R."/>
            <person name="Penin A.A."/>
            <person name="Kondrashov A.S."/>
            <person name="Logacheva M.D."/>
        </authorList>
    </citation>
    <scope>NUCLEOTIDE SEQUENCE [LARGE SCALE GENOMIC DNA]</scope>
</reference>
<feature type="repeat" description="PPR" evidence="3">
    <location>
        <begin position="364"/>
        <end position="398"/>
    </location>
</feature>
<comment type="similarity">
    <text evidence="1">Belongs to the PPR family. P subfamily.</text>
</comment>
<dbReference type="NCBIfam" id="TIGR00756">
    <property type="entry name" value="PPR"/>
    <property type="match status" value="7"/>
</dbReference>
<evidence type="ECO:0000313" key="5">
    <source>
        <dbReference type="Proteomes" id="UP000015453"/>
    </source>
</evidence>
<gene>
    <name evidence="4" type="ORF">M569_05378</name>
</gene>
<dbReference type="Pfam" id="PF13041">
    <property type="entry name" value="PPR_2"/>
    <property type="match status" value="3"/>
</dbReference>
<name>S8EA89_9LAMI</name>
<dbReference type="EMBL" id="AUSU01002142">
    <property type="protein sequence ID" value="EPS69387.1"/>
    <property type="molecule type" value="Genomic_DNA"/>
</dbReference>
<dbReference type="InterPro" id="IPR011990">
    <property type="entry name" value="TPR-like_helical_dom_sf"/>
</dbReference>
<dbReference type="Pfam" id="PF01535">
    <property type="entry name" value="PPR"/>
    <property type="match status" value="1"/>
</dbReference>
<feature type="repeat" description="PPR" evidence="3">
    <location>
        <begin position="144"/>
        <end position="178"/>
    </location>
</feature>
<proteinExistence type="inferred from homology"/>
<dbReference type="InterPro" id="IPR002885">
    <property type="entry name" value="PPR_rpt"/>
</dbReference>
<accession>S8EA89</accession>
<evidence type="ECO:0000256" key="2">
    <source>
        <dbReference type="ARBA" id="ARBA00022737"/>
    </source>
</evidence>
<feature type="repeat" description="PPR" evidence="3">
    <location>
        <begin position="216"/>
        <end position="250"/>
    </location>
</feature>
<keyword evidence="5" id="KW-1185">Reference proteome</keyword>
<dbReference type="Gene3D" id="1.25.40.10">
    <property type="entry name" value="Tetratricopeptide repeat domain"/>
    <property type="match status" value="4"/>
</dbReference>
<sequence>KYISHGLAVDLMRNSKTAHEVMEIFNRASNQRGFDHNNTTYAVLLYKLARFRNHDSLDNALHRMTYETCRFHEGIFLTLMKHFAKLSMADRVVEMFHRIHPITRSKPSPKAITTCLNLLVEANEISLARALLLGLRRDFRLVPNSCIFNILVKYHCRNGDMGSAFDLLKEMDKSHLSSPNLITYSTLMDGLCRTGKLREAVVLLEEMISKRRIVPDALTYNLLISGFCRTGKTDEARKIIAFMEKNGCPPNVVNYSTLMNGLCSAGKIEEARETMSRMANSSGLKPDAVAYTTLISSMCRAGETSGAIELLEEMKSVGCEPDAVTFNVILGGLCREGRSGEAVGMVEGLHSGGGGGYYNHRVDNKGSYRIVLNHLVKEGDWEGCVGLVTAMMRRGFVPHFGTSNELVVGLCGAGKGNAAAAAVVGLLGMGFQPADDTWSALVDFYFRER</sequence>
<feature type="repeat" description="PPR" evidence="3">
    <location>
        <begin position="287"/>
        <end position="321"/>
    </location>
</feature>
<feature type="non-terminal residue" evidence="4">
    <location>
        <position position="449"/>
    </location>
</feature>
<dbReference type="AlphaFoldDB" id="S8EA89"/>
<dbReference type="PROSITE" id="PS51375">
    <property type="entry name" value="PPR"/>
    <property type="match status" value="6"/>
</dbReference>
<evidence type="ECO:0008006" key="6">
    <source>
        <dbReference type="Google" id="ProtNLM"/>
    </source>
</evidence>